<dbReference type="EMBL" id="QXFW01004607">
    <property type="protein sequence ID" value="KAE8965017.1"/>
    <property type="molecule type" value="Genomic_DNA"/>
</dbReference>
<evidence type="ECO:0000313" key="2">
    <source>
        <dbReference type="Proteomes" id="UP000460718"/>
    </source>
</evidence>
<name>A0A6A3H798_9STRA</name>
<organism evidence="1 2">
    <name type="scientific">Phytophthora fragariae</name>
    <dbReference type="NCBI Taxonomy" id="53985"/>
    <lineage>
        <taxon>Eukaryota</taxon>
        <taxon>Sar</taxon>
        <taxon>Stramenopiles</taxon>
        <taxon>Oomycota</taxon>
        <taxon>Peronosporomycetes</taxon>
        <taxon>Peronosporales</taxon>
        <taxon>Peronosporaceae</taxon>
        <taxon>Phytophthora</taxon>
    </lineage>
</organism>
<proteinExistence type="predicted"/>
<reference evidence="1 2" key="1">
    <citation type="submission" date="2018-09" db="EMBL/GenBank/DDBJ databases">
        <title>Genomic investigation of the strawberry pathogen Phytophthora fragariae indicates pathogenicity is determined by transcriptional variation in three key races.</title>
        <authorList>
            <person name="Adams T.M."/>
            <person name="Armitage A.D."/>
            <person name="Sobczyk M.K."/>
            <person name="Bates H.J."/>
            <person name="Dunwell J.M."/>
            <person name="Nellist C.F."/>
            <person name="Harrison R.J."/>
        </authorList>
    </citation>
    <scope>NUCLEOTIDE SEQUENCE [LARGE SCALE GENOMIC DNA]</scope>
    <source>
        <strain evidence="1 2">SCRP245</strain>
    </source>
</reference>
<protein>
    <submittedName>
        <fullName evidence="1">Uncharacterized protein</fullName>
    </submittedName>
</protein>
<sequence>MGRVKKTNAGEYCTVEAVWVVEAAAASCRSAAGIGASGVEVPDTTSERDVPATLDVVLALPDPDVTADEPLEFAERVSDVVGTLVELPMPADATSGPLPPLCAVVEVVVV</sequence>
<evidence type="ECO:0000313" key="1">
    <source>
        <dbReference type="EMBL" id="KAE8965017.1"/>
    </source>
</evidence>
<accession>A0A6A3H798</accession>
<dbReference type="AlphaFoldDB" id="A0A6A3H798"/>
<dbReference type="Proteomes" id="UP000460718">
    <property type="component" value="Unassembled WGS sequence"/>
</dbReference>
<gene>
    <name evidence="1" type="ORF">PF011_g28460</name>
</gene>
<comment type="caution">
    <text evidence="1">The sequence shown here is derived from an EMBL/GenBank/DDBJ whole genome shotgun (WGS) entry which is preliminary data.</text>
</comment>